<evidence type="ECO:0000313" key="5">
    <source>
        <dbReference type="Proteomes" id="UP000435112"/>
    </source>
</evidence>
<accession>A0A6A3HAS6</accession>
<dbReference type="OrthoDB" id="102312at2759"/>
<dbReference type="Gene3D" id="1.10.150.130">
    <property type="match status" value="1"/>
</dbReference>
<sequence length="618" mass="70478">MGVRELAKQGQHTANEVIKKATQTVYEANFKKFADFCVANGYPNPREERHHELPVVLVAYLQSISSSSSISLQTAEKARSAVASYFSSHENSDDTDVNTWCVREDDCGEKRGYGNPARDPFVRQFMRGLKKKKASEYVPAKAVPISLDMITVLHAFLDSPSGVEGFSEASRMWFKAVSSFAFYGMCRINEVLTLTWKDVSLRQYRSSVVAPDEVIEYGTYALFNRKTAVAEGRDYNLHHVSKDEMAINAYMHLCNWVDYASKTKGHQWRDEDFVFPALTCISKKVLKTKDEATGCEKVSIGWGKKMSEQAFITLLNCIVRGLNRDGQHIPGYVYKHWSNNWFTSHTFRRAGAQYRFMYAKPSRRWSLRMIKWWAGWSVSESTETLVRYLLGITIQTDESELADCLAPDKTYLHGCPSAPYEANKNAEEGPVLTRLRRLETLVLELKTQISDLAASTNAPLQDCGQSAYSRPAEQDIRQPPERSPTLELPSVKDWVQLCLMWWLPDESLHLFKPLSEWTKNERTSAGITRSWYSVAKLVGEDVGLFAKLLGETDQARWKEHVLPVFHRYYVKHYIGVDDSDMSHTITIAMLASFIRKDRKNRVDVSHPSEDLPEYSASL</sequence>
<gene>
    <name evidence="4" type="ORF">PR002_g28492</name>
</gene>
<protein>
    <recommendedName>
        <fullName evidence="6">Tyr recombinase domain-containing protein</fullName>
    </recommendedName>
</protein>
<evidence type="ECO:0000256" key="2">
    <source>
        <dbReference type="ARBA" id="ARBA00023172"/>
    </source>
</evidence>
<keyword evidence="2" id="KW-0233">DNA recombination</keyword>
<feature type="compositionally biased region" description="Polar residues" evidence="3">
    <location>
        <begin position="459"/>
        <end position="468"/>
    </location>
</feature>
<dbReference type="SUPFAM" id="SSF56349">
    <property type="entry name" value="DNA breaking-rejoining enzymes"/>
    <property type="match status" value="1"/>
</dbReference>
<dbReference type="EMBL" id="QXFU01005012">
    <property type="protein sequence ID" value="KAE8966044.1"/>
    <property type="molecule type" value="Genomic_DNA"/>
</dbReference>
<dbReference type="Proteomes" id="UP000435112">
    <property type="component" value="Unassembled WGS sequence"/>
</dbReference>
<keyword evidence="1" id="KW-0238">DNA-binding</keyword>
<dbReference type="Gene3D" id="1.10.443.10">
    <property type="entry name" value="Intergrase catalytic core"/>
    <property type="match status" value="1"/>
</dbReference>
<name>A0A6A3HAS6_9STRA</name>
<dbReference type="GO" id="GO:0006310">
    <property type="term" value="P:DNA recombination"/>
    <property type="evidence" value="ECO:0007669"/>
    <property type="project" value="UniProtKB-KW"/>
</dbReference>
<dbReference type="AlphaFoldDB" id="A0A6A3HAS6"/>
<comment type="caution">
    <text evidence="4">The sequence shown here is derived from an EMBL/GenBank/DDBJ whole genome shotgun (WGS) entry which is preliminary data.</text>
</comment>
<dbReference type="GO" id="GO:0015074">
    <property type="term" value="P:DNA integration"/>
    <property type="evidence" value="ECO:0007669"/>
    <property type="project" value="InterPro"/>
</dbReference>
<evidence type="ECO:0008006" key="6">
    <source>
        <dbReference type="Google" id="ProtNLM"/>
    </source>
</evidence>
<organism evidence="4 5">
    <name type="scientific">Phytophthora rubi</name>
    <dbReference type="NCBI Taxonomy" id="129364"/>
    <lineage>
        <taxon>Eukaryota</taxon>
        <taxon>Sar</taxon>
        <taxon>Stramenopiles</taxon>
        <taxon>Oomycota</taxon>
        <taxon>Peronosporomycetes</taxon>
        <taxon>Peronosporales</taxon>
        <taxon>Peronosporaceae</taxon>
        <taxon>Phytophthora</taxon>
    </lineage>
</organism>
<evidence type="ECO:0000256" key="1">
    <source>
        <dbReference type="ARBA" id="ARBA00023125"/>
    </source>
</evidence>
<reference evidence="4 5" key="1">
    <citation type="submission" date="2018-09" db="EMBL/GenBank/DDBJ databases">
        <title>Genomic investigation of the strawberry pathogen Phytophthora fragariae indicates pathogenicity is determined by transcriptional variation in three key races.</title>
        <authorList>
            <person name="Adams T.M."/>
            <person name="Armitage A.D."/>
            <person name="Sobczyk M.K."/>
            <person name="Bates H.J."/>
            <person name="Dunwell J.M."/>
            <person name="Nellist C.F."/>
            <person name="Harrison R.J."/>
        </authorList>
    </citation>
    <scope>NUCLEOTIDE SEQUENCE [LARGE SCALE GENOMIC DNA]</scope>
    <source>
        <strain evidence="4 5">SCRP324</strain>
    </source>
</reference>
<dbReference type="InterPro" id="IPR013762">
    <property type="entry name" value="Integrase-like_cat_sf"/>
</dbReference>
<evidence type="ECO:0000256" key="3">
    <source>
        <dbReference type="SAM" id="MobiDB-lite"/>
    </source>
</evidence>
<dbReference type="GO" id="GO:0003677">
    <property type="term" value="F:DNA binding"/>
    <property type="evidence" value="ECO:0007669"/>
    <property type="project" value="UniProtKB-KW"/>
</dbReference>
<proteinExistence type="predicted"/>
<evidence type="ECO:0000313" key="4">
    <source>
        <dbReference type="EMBL" id="KAE8966044.1"/>
    </source>
</evidence>
<feature type="region of interest" description="Disordered" evidence="3">
    <location>
        <begin position="459"/>
        <end position="484"/>
    </location>
</feature>
<dbReference type="InterPro" id="IPR011010">
    <property type="entry name" value="DNA_brk_join_enz"/>
</dbReference>
<dbReference type="InterPro" id="IPR010998">
    <property type="entry name" value="Integrase_recombinase_N"/>
</dbReference>